<dbReference type="Proteomes" id="UP000248899">
    <property type="component" value="Unassembled WGS sequence"/>
</dbReference>
<dbReference type="InterPro" id="IPR021254">
    <property type="entry name" value="DUF2806"/>
</dbReference>
<sequence length="364" mass="40358">MMCRATSAAGPHPELITFLERTMDHPVPGEKLLTRLLETLDKGISALLRPWQIRREDRARVEGRERELLIIAQAEHDVEDIRAGRKTVVQNQGTVRLLPANSELVDGRVEPVLSLPAMLDNAYQRQVINLLQEEINVAKTILKAEDILAGDPSTAPSTYADPDWLARWRRSAAQMSSDQLQFLFASVLAGEVKSPGSFSLRTLDFLKNLSRDEAERMQFVCPFLANGRYVFTLGPLQAPQVYHDNREFPFFLQELGLLSGNGYMGNVLQKFESEIASEFRVVLRLNDRAVIVRGSDPKAILQLNGYKTTPVGAQALSLCPMSAPESYLQAVAVHCKSKGFAVAIASRCAGTEPAEEGWIDEVAV</sequence>
<reference evidence="1 2" key="1">
    <citation type="submission" date="2018-06" db="EMBL/GenBank/DDBJ databases">
        <title>Towards the identification of Burkholderia cepacia strain which caused fatal septicemia.</title>
        <authorList>
            <person name="Bui L.A.T."/>
            <person name="Zakharova I.B."/>
            <person name="Shpak I.M."/>
            <person name="Teteryatnikova N."/>
            <person name="Ustinov D.V."/>
            <person name="Kuzyutina Y.A."/>
            <person name="Nguyen H.N."/>
            <person name="Antonov A.S."/>
            <person name="Avdyusheva E.F."/>
            <person name="Victorov D.V."/>
        </authorList>
    </citation>
    <scope>NUCLEOTIDE SEQUENCE [LARGE SCALE GENOMIC DNA]</scope>
    <source>
        <strain evidence="1 2">PT02</strain>
    </source>
</reference>
<organism evidence="1 2">
    <name type="scientific">Burkholderia cepacia</name>
    <name type="common">Pseudomonas cepacia</name>
    <dbReference type="NCBI Taxonomy" id="292"/>
    <lineage>
        <taxon>Bacteria</taxon>
        <taxon>Pseudomonadati</taxon>
        <taxon>Pseudomonadota</taxon>
        <taxon>Betaproteobacteria</taxon>
        <taxon>Burkholderiales</taxon>
        <taxon>Burkholderiaceae</taxon>
        <taxon>Burkholderia</taxon>
        <taxon>Burkholderia cepacia complex</taxon>
    </lineage>
</organism>
<evidence type="ECO:0000313" key="2">
    <source>
        <dbReference type="Proteomes" id="UP000248899"/>
    </source>
</evidence>
<gene>
    <name evidence="1" type="ORF">DPR02_01135</name>
</gene>
<dbReference type="Pfam" id="PF10987">
    <property type="entry name" value="DUF2806"/>
    <property type="match status" value="1"/>
</dbReference>
<comment type="caution">
    <text evidence="1">The sequence shown here is derived from an EMBL/GenBank/DDBJ whole genome shotgun (WGS) entry which is preliminary data.</text>
</comment>
<name>A0AAQ0FHY0_BURCE</name>
<protein>
    <recommendedName>
        <fullName evidence="3">DUF2806 domain-containing protein</fullName>
    </recommendedName>
</protein>
<evidence type="ECO:0000313" key="1">
    <source>
        <dbReference type="EMBL" id="RAQ16376.1"/>
    </source>
</evidence>
<dbReference type="EMBL" id="QLUZ01000001">
    <property type="protein sequence ID" value="RAQ16376.1"/>
    <property type="molecule type" value="Genomic_DNA"/>
</dbReference>
<evidence type="ECO:0008006" key="3">
    <source>
        <dbReference type="Google" id="ProtNLM"/>
    </source>
</evidence>
<proteinExistence type="predicted"/>
<dbReference type="AlphaFoldDB" id="A0AAQ0FHY0"/>
<accession>A0AAQ0FHY0</accession>